<dbReference type="RefSeq" id="WP_343925422.1">
    <property type="nucleotide sequence ID" value="NZ_BAAAIR010000046.1"/>
</dbReference>
<keyword evidence="6 8" id="KW-0472">Membrane</keyword>
<feature type="transmembrane region" description="Helical" evidence="8">
    <location>
        <begin position="146"/>
        <end position="164"/>
    </location>
</feature>
<accession>A0ABW0FCV0</accession>
<protein>
    <submittedName>
        <fullName evidence="9">NrfD/PsrC family molybdoenzyme membrane anchor subunit</fullName>
    </submittedName>
</protein>
<sequence>MSTTPLDADRPPEGPRRRRRPGAGRTGRRRRSIDRLGSTDGGREQAVVEDITIDPYDSYYGRPVVKAPPWRAPIAVYLFLGGLAGGSGILATGAQLTGRPMLRRTARLTALGALGVGTVALIEDLGRPERFLNMMRTLKISSPMSVGSWILGSFGAVSGVVGAIEVDRMTGERIPLGPLRPLVHGVETPAALAQAALGPLLASYTGALLGDTAVPTWAAGRKHLSALFVSSATLATGGAAMLTAPVSETRPARLLAVAGVAGDVASLHAMKASMHPLEAEPLETGRPGTMLRWAERLAVAGAVGTVLGGRHRAVAAVSGAALLAASALTRFGVLEAGLESVKDPRRVIEPQKARLAARRDAGITDDSITTVG</sequence>
<keyword evidence="10" id="KW-1185">Reference proteome</keyword>
<evidence type="ECO:0000256" key="8">
    <source>
        <dbReference type="SAM" id="Phobius"/>
    </source>
</evidence>
<feature type="transmembrane region" description="Helical" evidence="8">
    <location>
        <begin position="108"/>
        <end position="126"/>
    </location>
</feature>
<comment type="subcellular location">
    <subcellularLocation>
        <location evidence="1">Cell membrane</location>
        <topology evidence="1">Multi-pass membrane protein</topology>
    </subcellularLocation>
</comment>
<organism evidence="9 10">
    <name type="scientific">Brachybacterium tyrofermentans</name>
    <dbReference type="NCBI Taxonomy" id="47848"/>
    <lineage>
        <taxon>Bacteria</taxon>
        <taxon>Bacillati</taxon>
        <taxon>Actinomycetota</taxon>
        <taxon>Actinomycetes</taxon>
        <taxon>Micrococcales</taxon>
        <taxon>Dermabacteraceae</taxon>
        <taxon>Brachybacterium</taxon>
    </lineage>
</organism>
<dbReference type="PANTHER" id="PTHR34856:SF2">
    <property type="entry name" value="PROTEIN NRFD"/>
    <property type="match status" value="1"/>
</dbReference>
<dbReference type="InterPro" id="IPR052049">
    <property type="entry name" value="Electron_transfer_protein"/>
</dbReference>
<evidence type="ECO:0000256" key="5">
    <source>
        <dbReference type="ARBA" id="ARBA00022989"/>
    </source>
</evidence>
<evidence type="ECO:0000313" key="9">
    <source>
        <dbReference type="EMBL" id="MFC5296518.1"/>
    </source>
</evidence>
<comment type="caution">
    <text evidence="9">The sequence shown here is derived from an EMBL/GenBank/DDBJ whole genome shotgun (WGS) entry which is preliminary data.</text>
</comment>
<keyword evidence="5 8" id="KW-1133">Transmembrane helix</keyword>
<evidence type="ECO:0000256" key="2">
    <source>
        <dbReference type="ARBA" id="ARBA00008929"/>
    </source>
</evidence>
<keyword evidence="3" id="KW-1003">Cell membrane</keyword>
<gene>
    <name evidence="9" type="primary">nrfD</name>
    <name evidence="9" type="ORF">ACFPK8_03270</name>
</gene>
<evidence type="ECO:0000313" key="10">
    <source>
        <dbReference type="Proteomes" id="UP001595937"/>
    </source>
</evidence>
<evidence type="ECO:0000256" key="3">
    <source>
        <dbReference type="ARBA" id="ARBA00022475"/>
    </source>
</evidence>
<evidence type="ECO:0000256" key="7">
    <source>
        <dbReference type="SAM" id="MobiDB-lite"/>
    </source>
</evidence>
<evidence type="ECO:0000256" key="4">
    <source>
        <dbReference type="ARBA" id="ARBA00022692"/>
    </source>
</evidence>
<feature type="transmembrane region" description="Helical" evidence="8">
    <location>
        <begin position="74"/>
        <end position="96"/>
    </location>
</feature>
<dbReference type="EMBL" id="JBHSLN010000012">
    <property type="protein sequence ID" value="MFC5296518.1"/>
    <property type="molecule type" value="Genomic_DNA"/>
</dbReference>
<proteinExistence type="inferred from homology"/>
<dbReference type="Proteomes" id="UP001595937">
    <property type="component" value="Unassembled WGS sequence"/>
</dbReference>
<dbReference type="InterPro" id="IPR005614">
    <property type="entry name" value="NrfD-like"/>
</dbReference>
<dbReference type="Gene3D" id="1.20.1630.10">
    <property type="entry name" value="Formate dehydrogenase/DMSO reductase domain"/>
    <property type="match status" value="1"/>
</dbReference>
<dbReference type="GeneID" id="303298394"/>
<reference evidence="10" key="1">
    <citation type="journal article" date="2019" name="Int. J. Syst. Evol. Microbiol.">
        <title>The Global Catalogue of Microorganisms (GCM) 10K type strain sequencing project: providing services to taxonomists for standard genome sequencing and annotation.</title>
        <authorList>
            <consortium name="The Broad Institute Genomics Platform"/>
            <consortium name="The Broad Institute Genome Sequencing Center for Infectious Disease"/>
            <person name="Wu L."/>
            <person name="Ma J."/>
        </authorList>
    </citation>
    <scope>NUCLEOTIDE SEQUENCE [LARGE SCALE GENOMIC DNA]</scope>
    <source>
        <strain evidence="10">CGMCC 1.16455</strain>
    </source>
</reference>
<evidence type="ECO:0000256" key="6">
    <source>
        <dbReference type="ARBA" id="ARBA00023136"/>
    </source>
</evidence>
<comment type="similarity">
    <text evidence="2">Belongs to the NrfD family.</text>
</comment>
<keyword evidence="4 8" id="KW-0812">Transmembrane</keyword>
<feature type="region of interest" description="Disordered" evidence="7">
    <location>
        <begin position="1"/>
        <end position="43"/>
    </location>
</feature>
<dbReference type="Pfam" id="PF03916">
    <property type="entry name" value="NrfD"/>
    <property type="match status" value="1"/>
</dbReference>
<dbReference type="PANTHER" id="PTHR34856">
    <property type="entry name" value="PROTEIN NRFD"/>
    <property type="match status" value="1"/>
</dbReference>
<feature type="compositionally biased region" description="Basic residues" evidence="7">
    <location>
        <begin position="16"/>
        <end position="32"/>
    </location>
</feature>
<name>A0ABW0FCV0_9MICO</name>
<evidence type="ECO:0000256" key="1">
    <source>
        <dbReference type="ARBA" id="ARBA00004651"/>
    </source>
</evidence>